<feature type="transmembrane region" description="Helical" evidence="1">
    <location>
        <begin position="21"/>
        <end position="39"/>
    </location>
</feature>
<accession>A0A4R0JEJ8</accession>
<evidence type="ECO:0000256" key="1">
    <source>
        <dbReference type="SAM" id="Phobius"/>
    </source>
</evidence>
<sequence length="84" mass="8871">MFALLPLVGGLILGLLARRRTAIALQTVFFAVAAVVMTLSAPNHGGAYTDAFWLVPILALVSAATLGAGLWLARRRSPRAPTRT</sequence>
<reference evidence="2 3" key="1">
    <citation type="submission" date="2019-02" db="EMBL/GenBank/DDBJ databases">
        <title>Kribbella capetownensis sp. nov. and Kribbella speibonae sp. nov., isolated from soil.</title>
        <authorList>
            <person name="Curtis S.M."/>
            <person name="Norton I."/>
            <person name="Everest G.J."/>
            <person name="Meyers P.R."/>
        </authorList>
    </citation>
    <scope>NUCLEOTIDE SEQUENCE [LARGE SCALE GENOMIC DNA]</scope>
    <source>
        <strain evidence="2 3">NRRL B-24813</strain>
    </source>
</reference>
<keyword evidence="1" id="KW-0812">Transmembrane</keyword>
<dbReference type="Proteomes" id="UP000291144">
    <property type="component" value="Unassembled WGS sequence"/>
</dbReference>
<name>A0A4R0JEJ8_9ACTN</name>
<keyword evidence="1" id="KW-0472">Membrane</keyword>
<proteinExistence type="predicted"/>
<organism evidence="2 3">
    <name type="scientific">Kribbella pittospori</name>
    <dbReference type="NCBI Taxonomy" id="722689"/>
    <lineage>
        <taxon>Bacteria</taxon>
        <taxon>Bacillati</taxon>
        <taxon>Actinomycetota</taxon>
        <taxon>Actinomycetes</taxon>
        <taxon>Propionibacteriales</taxon>
        <taxon>Kribbellaceae</taxon>
        <taxon>Kribbella</taxon>
    </lineage>
</organism>
<comment type="caution">
    <text evidence="2">The sequence shown here is derived from an EMBL/GenBank/DDBJ whole genome shotgun (WGS) entry which is preliminary data.</text>
</comment>
<evidence type="ECO:0000313" key="3">
    <source>
        <dbReference type="Proteomes" id="UP000291144"/>
    </source>
</evidence>
<gene>
    <name evidence="2" type="ORF">E0H73_45260</name>
</gene>
<dbReference type="EMBL" id="SJKB01000041">
    <property type="protein sequence ID" value="TCC44829.1"/>
    <property type="molecule type" value="Genomic_DNA"/>
</dbReference>
<evidence type="ECO:0000313" key="2">
    <source>
        <dbReference type="EMBL" id="TCC44829.1"/>
    </source>
</evidence>
<protein>
    <submittedName>
        <fullName evidence="2">Uncharacterized protein</fullName>
    </submittedName>
</protein>
<dbReference type="RefSeq" id="WP_131367465.1">
    <property type="nucleotide sequence ID" value="NZ_SJKB01000041.1"/>
</dbReference>
<keyword evidence="3" id="KW-1185">Reference proteome</keyword>
<keyword evidence="1" id="KW-1133">Transmembrane helix</keyword>
<dbReference type="AlphaFoldDB" id="A0A4R0JEJ8"/>
<feature type="transmembrane region" description="Helical" evidence="1">
    <location>
        <begin position="51"/>
        <end position="73"/>
    </location>
</feature>